<keyword evidence="2" id="KW-0378">Hydrolase</keyword>
<dbReference type="Proteomes" id="UP000031549">
    <property type="component" value="Unassembled WGS sequence"/>
</dbReference>
<evidence type="ECO:0000313" key="3">
    <source>
        <dbReference type="Proteomes" id="UP000031549"/>
    </source>
</evidence>
<feature type="domain" description="Putative restriction endonuclease" evidence="1">
    <location>
        <begin position="10"/>
        <end position="196"/>
    </location>
</feature>
<proteinExistence type="predicted"/>
<dbReference type="Pfam" id="PF05685">
    <property type="entry name" value="Uma2"/>
    <property type="match status" value="1"/>
</dbReference>
<dbReference type="Gene3D" id="3.90.1570.10">
    <property type="entry name" value="tt1808, chain A"/>
    <property type="match status" value="1"/>
</dbReference>
<sequence>MTTTKQIVTFEQYLTYNDGTDTRYELERGELIPMSQPRGGHGEIMHFLERSFTTEIERLKLDWVARQAAVGVRVPQVGRRDTSRVPDVTVLLLSQWKNLRNREAVIELNEEPPLLIVEVVSAGTESRDHRAKRAEYNILGIPVYLLVDFLDFDQNGKAVDKRVTVLTLVEGFYDEAVYRGEEVIQIPTFSELKLTANQLINAGR</sequence>
<comment type="caution">
    <text evidence="2">The sequence shown here is derived from an EMBL/GenBank/DDBJ whole genome shotgun (WGS) entry which is preliminary data.</text>
</comment>
<protein>
    <submittedName>
        <fullName evidence="2">Uma2 family endonuclease</fullName>
    </submittedName>
</protein>
<dbReference type="AlphaFoldDB" id="A0A846H123"/>
<reference evidence="2 3" key="1">
    <citation type="journal article" date="2015" name="Genome Announc.">
        <title>Draft Genome Sequence of Cyanobacterium Hassallia byssoidea Strain VB512170, Isolated from Monuments in India.</title>
        <authorList>
            <person name="Singh D."/>
            <person name="Chandrababunaidu M.M."/>
            <person name="Panda A."/>
            <person name="Sen D."/>
            <person name="Bhattacharyya S."/>
            <person name="Adhikary S.P."/>
            <person name="Tripathy S."/>
        </authorList>
    </citation>
    <scope>NUCLEOTIDE SEQUENCE [LARGE SCALE GENOMIC DNA]</scope>
    <source>
        <strain evidence="2 3">VB512170</strain>
    </source>
</reference>
<dbReference type="InterPro" id="IPR011335">
    <property type="entry name" value="Restrct_endonuc-II-like"/>
</dbReference>
<keyword evidence="3" id="KW-1185">Reference proteome</keyword>
<evidence type="ECO:0000259" key="1">
    <source>
        <dbReference type="Pfam" id="PF05685"/>
    </source>
</evidence>
<dbReference type="EMBL" id="JTCM02000001">
    <property type="protein sequence ID" value="NEU71048.1"/>
    <property type="molecule type" value="Genomic_DNA"/>
</dbReference>
<dbReference type="CDD" id="cd06260">
    <property type="entry name" value="DUF820-like"/>
    <property type="match status" value="1"/>
</dbReference>
<dbReference type="InterPro" id="IPR012296">
    <property type="entry name" value="Nuclease_put_TT1808"/>
</dbReference>
<dbReference type="InterPro" id="IPR008538">
    <property type="entry name" value="Uma2"/>
</dbReference>
<dbReference type="PANTHER" id="PTHR34107:SF2">
    <property type="entry name" value="SLL0888 PROTEIN"/>
    <property type="match status" value="1"/>
</dbReference>
<dbReference type="GO" id="GO:0004519">
    <property type="term" value="F:endonuclease activity"/>
    <property type="evidence" value="ECO:0007669"/>
    <property type="project" value="UniProtKB-KW"/>
</dbReference>
<evidence type="ECO:0000313" key="2">
    <source>
        <dbReference type="EMBL" id="NEU71048.1"/>
    </source>
</evidence>
<dbReference type="PANTHER" id="PTHR34107">
    <property type="entry name" value="SLL0198 PROTEIN-RELATED"/>
    <property type="match status" value="1"/>
</dbReference>
<keyword evidence="2" id="KW-0540">Nuclease</keyword>
<name>A0A846H123_9CYAN</name>
<gene>
    <name evidence="2" type="ORF">PI95_000265</name>
</gene>
<dbReference type="RefSeq" id="WP_039753068.1">
    <property type="nucleotide sequence ID" value="NZ_JTCM02000001.1"/>
</dbReference>
<keyword evidence="2" id="KW-0255">Endonuclease</keyword>
<organism evidence="2 3">
    <name type="scientific">Hassallia byssoidea VB512170</name>
    <dbReference type="NCBI Taxonomy" id="1304833"/>
    <lineage>
        <taxon>Bacteria</taxon>
        <taxon>Bacillati</taxon>
        <taxon>Cyanobacteriota</taxon>
        <taxon>Cyanophyceae</taxon>
        <taxon>Nostocales</taxon>
        <taxon>Tolypothrichaceae</taxon>
        <taxon>Hassallia</taxon>
    </lineage>
</organism>
<accession>A0A846H123</accession>
<dbReference type="SUPFAM" id="SSF52980">
    <property type="entry name" value="Restriction endonuclease-like"/>
    <property type="match status" value="1"/>
</dbReference>